<sequence>MNDETETTAMPIPSDGERTQAIDAVPADMVDESQSVEESAEVDDLDMTKPLDELAREKSEQDAQNTQTVPQVPLYSTQPPSGGSTASGGSAPQGDNPWAQPGPQPFVQVAPQPVAERPVIYKTGPSVATIVLGVLLAIMGVIAIAFGMETPILSLNFVADSRMMVGAIFGVVGGGLVLIAIIWGVAGLVRSKRQSAEDGEDSDSPATGV</sequence>
<evidence type="ECO:0000256" key="2">
    <source>
        <dbReference type="SAM" id="Phobius"/>
    </source>
</evidence>
<name>A0A261FW14_9BIFI</name>
<dbReference type="OrthoDB" id="9940351at2"/>
<feature type="region of interest" description="Disordered" evidence="1">
    <location>
        <begin position="1"/>
        <end position="108"/>
    </location>
</feature>
<gene>
    <name evidence="3" type="ORF">BLEM_0430</name>
</gene>
<feature type="compositionally biased region" description="Low complexity" evidence="1">
    <location>
        <begin position="76"/>
        <end position="108"/>
    </location>
</feature>
<keyword evidence="2" id="KW-0472">Membrane</keyword>
<evidence type="ECO:0000313" key="3">
    <source>
        <dbReference type="EMBL" id="OZG63165.1"/>
    </source>
</evidence>
<protein>
    <submittedName>
        <fullName evidence="3">Uncharacterized protein</fullName>
    </submittedName>
</protein>
<dbReference type="AlphaFoldDB" id="A0A261FW14"/>
<feature type="transmembrane region" description="Helical" evidence="2">
    <location>
        <begin position="167"/>
        <end position="189"/>
    </location>
</feature>
<evidence type="ECO:0000313" key="4">
    <source>
        <dbReference type="Proteomes" id="UP000216352"/>
    </source>
</evidence>
<accession>A0A261FW14</accession>
<dbReference type="RefSeq" id="WP_072724979.1">
    <property type="nucleotide sequence ID" value="NZ_BDIS01000011.1"/>
</dbReference>
<dbReference type="EMBL" id="MWWX01000002">
    <property type="protein sequence ID" value="OZG63165.1"/>
    <property type="molecule type" value="Genomic_DNA"/>
</dbReference>
<feature type="compositionally biased region" description="Acidic residues" evidence="1">
    <location>
        <begin position="29"/>
        <end position="45"/>
    </location>
</feature>
<keyword evidence="4" id="KW-1185">Reference proteome</keyword>
<keyword evidence="2" id="KW-1133">Transmembrane helix</keyword>
<feature type="transmembrane region" description="Helical" evidence="2">
    <location>
        <begin position="127"/>
        <end position="147"/>
    </location>
</feature>
<feature type="compositionally biased region" description="Basic and acidic residues" evidence="1">
    <location>
        <begin position="46"/>
        <end position="61"/>
    </location>
</feature>
<comment type="caution">
    <text evidence="3">The sequence shown here is derived from an EMBL/GenBank/DDBJ whole genome shotgun (WGS) entry which is preliminary data.</text>
</comment>
<evidence type="ECO:0000256" key="1">
    <source>
        <dbReference type="SAM" id="MobiDB-lite"/>
    </source>
</evidence>
<dbReference type="STRING" id="1603886.GCA_001895165_00943"/>
<proteinExistence type="predicted"/>
<reference evidence="3 4" key="1">
    <citation type="journal article" date="2017" name="BMC Genomics">
        <title>Comparative genomic and phylogenomic analyses of the Bifidobacteriaceae family.</title>
        <authorList>
            <person name="Lugli G.A."/>
            <person name="Milani C."/>
            <person name="Turroni F."/>
            <person name="Duranti S."/>
            <person name="Mancabelli L."/>
            <person name="Mangifesta M."/>
            <person name="Ferrario C."/>
            <person name="Modesto M."/>
            <person name="Mattarelli P."/>
            <person name="Jiri K."/>
            <person name="van Sinderen D."/>
            <person name="Ventura M."/>
        </authorList>
    </citation>
    <scope>NUCLEOTIDE SEQUENCE [LARGE SCALE GENOMIC DNA]</scope>
    <source>
        <strain evidence="3 4">DSM 28807</strain>
    </source>
</reference>
<keyword evidence="2" id="KW-0812">Transmembrane</keyword>
<dbReference type="Proteomes" id="UP000216352">
    <property type="component" value="Unassembled WGS sequence"/>
</dbReference>
<organism evidence="3 4">
    <name type="scientific">Bifidobacterium lemurum</name>
    <dbReference type="NCBI Taxonomy" id="1603886"/>
    <lineage>
        <taxon>Bacteria</taxon>
        <taxon>Bacillati</taxon>
        <taxon>Actinomycetota</taxon>
        <taxon>Actinomycetes</taxon>
        <taxon>Bifidobacteriales</taxon>
        <taxon>Bifidobacteriaceae</taxon>
        <taxon>Bifidobacterium</taxon>
    </lineage>
</organism>